<proteinExistence type="predicted"/>
<dbReference type="EMBL" id="SDMR01000016">
    <property type="protein sequence ID" value="TBT94203.1"/>
    <property type="molecule type" value="Genomic_DNA"/>
</dbReference>
<dbReference type="GO" id="GO:0016787">
    <property type="term" value="F:hydrolase activity"/>
    <property type="evidence" value="ECO:0007669"/>
    <property type="project" value="UniProtKB-KW"/>
</dbReference>
<dbReference type="Gene3D" id="3.40.50.1820">
    <property type="entry name" value="alpha/beta hydrolase"/>
    <property type="match status" value="1"/>
</dbReference>
<name>A0A4Q9KII7_PROTD</name>
<feature type="domain" description="AB hydrolase-1" evidence="1">
    <location>
        <begin position="18"/>
        <end position="245"/>
    </location>
</feature>
<dbReference type="SUPFAM" id="SSF53474">
    <property type="entry name" value="alpha/beta-Hydrolases"/>
    <property type="match status" value="1"/>
</dbReference>
<dbReference type="PANTHER" id="PTHR43798">
    <property type="entry name" value="MONOACYLGLYCEROL LIPASE"/>
    <property type="match status" value="1"/>
</dbReference>
<keyword evidence="2" id="KW-0378">Hydrolase</keyword>
<dbReference type="PRINTS" id="PR00111">
    <property type="entry name" value="ABHYDROLASE"/>
</dbReference>
<dbReference type="InterPro" id="IPR050266">
    <property type="entry name" value="AB_hydrolase_sf"/>
</dbReference>
<dbReference type="InterPro" id="IPR029058">
    <property type="entry name" value="AB_hydrolase_fold"/>
</dbReference>
<keyword evidence="3" id="KW-1185">Reference proteome</keyword>
<protein>
    <submittedName>
        <fullName evidence="2">Alpha/beta hydrolase</fullName>
    </submittedName>
</protein>
<organism evidence="2 3">
    <name type="scientific">Propioniciclava tarda</name>
    <dbReference type="NCBI Taxonomy" id="433330"/>
    <lineage>
        <taxon>Bacteria</taxon>
        <taxon>Bacillati</taxon>
        <taxon>Actinomycetota</taxon>
        <taxon>Actinomycetes</taxon>
        <taxon>Propionibacteriales</taxon>
        <taxon>Propionibacteriaceae</taxon>
        <taxon>Propioniciclava</taxon>
    </lineage>
</organism>
<comment type="caution">
    <text evidence="2">The sequence shown here is derived from an EMBL/GenBank/DDBJ whole genome shotgun (WGS) entry which is preliminary data.</text>
</comment>
<sequence>MASVTLHTQADPSALPLVLLAPFPCNGRVWASVAAALGGDVITVDPPGFGGEPDAAPSLEGYVRALLKALDARGVGRFVVAGNSMGGYAAMCLAELAPSRVAGIGLFGTKSTADAPEAIAGRLSMAAAVESGKPLDEVLAPLKEKLLGASTRAGRPGVDAELDALIAATPEGVAWAQRAMAARPDRTDVLAGLGVPAVVVHGSEDALMGPDTQPMMASALGVSVIELDAVGHLIPFEAPDAALAALADLWAACRD</sequence>
<gene>
    <name evidence="2" type="ORF">ET996_11620</name>
</gene>
<evidence type="ECO:0000259" key="1">
    <source>
        <dbReference type="Pfam" id="PF12697"/>
    </source>
</evidence>
<reference evidence="2 3" key="1">
    <citation type="submission" date="2019-01" db="EMBL/GenBank/DDBJ databases">
        <title>Lactibacter flavus gen. nov., sp. nov., a novel bacterium of the family Propionibacteriaceae isolated from raw milk and dairy products.</title>
        <authorList>
            <person name="Huptas C."/>
            <person name="Wenning M."/>
            <person name="Breitenwieser F."/>
            <person name="Doll E."/>
            <person name="Von Neubeck M."/>
            <person name="Busse H.-J."/>
            <person name="Scherer S."/>
        </authorList>
    </citation>
    <scope>NUCLEOTIDE SEQUENCE [LARGE SCALE GENOMIC DNA]</scope>
    <source>
        <strain evidence="2 3">DSM 22130</strain>
    </source>
</reference>
<dbReference type="InterPro" id="IPR000073">
    <property type="entry name" value="AB_hydrolase_1"/>
</dbReference>
<evidence type="ECO:0000313" key="3">
    <source>
        <dbReference type="Proteomes" id="UP000291933"/>
    </source>
</evidence>
<evidence type="ECO:0000313" key="2">
    <source>
        <dbReference type="EMBL" id="TBT94203.1"/>
    </source>
</evidence>
<dbReference type="Pfam" id="PF12697">
    <property type="entry name" value="Abhydrolase_6"/>
    <property type="match status" value="1"/>
</dbReference>
<dbReference type="Proteomes" id="UP000291933">
    <property type="component" value="Unassembled WGS sequence"/>
</dbReference>
<dbReference type="RefSeq" id="WP_131172729.1">
    <property type="nucleotide sequence ID" value="NZ_FXTL01000016.1"/>
</dbReference>
<dbReference type="AlphaFoldDB" id="A0A4Q9KII7"/>
<dbReference type="OrthoDB" id="27092at2"/>
<accession>A0A4Q9KII7</accession>